<evidence type="ECO:0000256" key="4">
    <source>
        <dbReference type="ARBA" id="ARBA00022989"/>
    </source>
</evidence>
<dbReference type="EMBL" id="ML014130">
    <property type="protein sequence ID" value="RKP03022.1"/>
    <property type="molecule type" value="Genomic_DNA"/>
</dbReference>
<evidence type="ECO:0000256" key="6">
    <source>
        <dbReference type="SAM" id="Phobius"/>
    </source>
</evidence>
<dbReference type="Proteomes" id="UP000274922">
    <property type="component" value="Unassembled WGS sequence"/>
</dbReference>
<dbReference type="STRING" id="1555241.A0A4P9XC86"/>
<dbReference type="InterPro" id="IPR009637">
    <property type="entry name" value="GPR107/GPR108-like"/>
</dbReference>
<evidence type="ECO:0000313" key="8">
    <source>
        <dbReference type="EMBL" id="RKP03022.1"/>
    </source>
</evidence>
<evidence type="ECO:0000256" key="3">
    <source>
        <dbReference type="ARBA" id="ARBA00022729"/>
    </source>
</evidence>
<dbReference type="OrthoDB" id="19932at2759"/>
<dbReference type="InterPro" id="IPR053937">
    <property type="entry name" value="GOST_TM"/>
</dbReference>
<keyword evidence="5 6" id="KW-0472">Membrane</keyword>
<keyword evidence="2 6" id="KW-0812">Transmembrane</keyword>
<comment type="subcellular location">
    <subcellularLocation>
        <location evidence="1">Membrane</location>
        <topology evidence="1">Multi-pass membrane protein</topology>
    </subcellularLocation>
</comment>
<reference evidence="9" key="1">
    <citation type="journal article" date="2018" name="Nat. Microbiol.">
        <title>Leveraging single-cell genomics to expand the fungal tree of life.</title>
        <authorList>
            <person name="Ahrendt S.R."/>
            <person name="Quandt C.A."/>
            <person name="Ciobanu D."/>
            <person name="Clum A."/>
            <person name="Salamov A."/>
            <person name="Andreopoulos B."/>
            <person name="Cheng J.F."/>
            <person name="Woyke T."/>
            <person name="Pelin A."/>
            <person name="Henrissat B."/>
            <person name="Reynolds N.K."/>
            <person name="Benny G.L."/>
            <person name="Smith M.E."/>
            <person name="James T.Y."/>
            <person name="Grigoriev I.V."/>
        </authorList>
    </citation>
    <scope>NUCLEOTIDE SEQUENCE [LARGE SCALE GENOMIC DNA]</scope>
    <source>
        <strain evidence="9">ATCC 52028</strain>
    </source>
</reference>
<evidence type="ECO:0000259" key="7">
    <source>
        <dbReference type="Pfam" id="PF06814"/>
    </source>
</evidence>
<gene>
    <name evidence="8" type="ORF">CXG81DRAFT_7938</name>
</gene>
<dbReference type="Pfam" id="PF06814">
    <property type="entry name" value="GOST_TM"/>
    <property type="match status" value="1"/>
</dbReference>
<keyword evidence="3" id="KW-0732">Signal</keyword>
<feature type="non-terminal residue" evidence="8">
    <location>
        <position position="271"/>
    </location>
</feature>
<sequence>WPKLKFYGALMVVYIVLGGLWGWKAYRAGSDVLPLQLYVAAAFVILAAEMGVTFGYYVFYNGHGTYSITLLAFVAILNSLRSAASFFLLLIVSLGYGVVRPTLGPAMRKCQLAGIAHFLSGLLYVCGSFLLDSTSDISWVLALLFSLPIGATMTFIYSWTLWGLQDTTATLTHRRQHIKLRMYQRLKQILLVAALLFVWAYVATAVRLTQYQDRDWEAEHWEIIWWYPMGWSNALYLVVFCSICVLWRPTDNNRRYGLQELASEDFGDDMD</sequence>
<organism evidence="8 9">
    <name type="scientific">Caulochytrium protostelioides</name>
    <dbReference type="NCBI Taxonomy" id="1555241"/>
    <lineage>
        <taxon>Eukaryota</taxon>
        <taxon>Fungi</taxon>
        <taxon>Fungi incertae sedis</taxon>
        <taxon>Chytridiomycota</taxon>
        <taxon>Chytridiomycota incertae sedis</taxon>
        <taxon>Chytridiomycetes</taxon>
        <taxon>Caulochytriales</taxon>
        <taxon>Caulochytriaceae</taxon>
        <taxon>Caulochytrium</taxon>
    </lineage>
</organism>
<evidence type="ECO:0000256" key="5">
    <source>
        <dbReference type="ARBA" id="ARBA00023136"/>
    </source>
</evidence>
<dbReference type="AlphaFoldDB" id="A0A4P9XC86"/>
<accession>A0A4P9XC86</accession>
<dbReference type="GO" id="GO:0016020">
    <property type="term" value="C:membrane"/>
    <property type="evidence" value="ECO:0007669"/>
    <property type="project" value="UniProtKB-SubCell"/>
</dbReference>
<name>A0A4P9XC86_9FUNG</name>
<dbReference type="PANTHER" id="PTHR21229:SF1">
    <property type="entry name" value="GH17801P"/>
    <property type="match status" value="1"/>
</dbReference>
<feature type="transmembrane region" description="Helical" evidence="6">
    <location>
        <begin position="6"/>
        <end position="23"/>
    </location>
</feature>
<dbReference type="GO" id="GO:0042147">
    <property type="term" value="P:retrograde transport, endosome to Golgi"/>
    <property type="evidence" value="ECO:0007669"/>
    <property type="project" value="TreeGrafter"/>
</dbReference>
<evidence type="ECO:0000313" key="9">
    <source>
        <dbReference type="Proteomes" id="UP000274922"/>
    </source>
</evidence>
<proteinExistence type="predicted"/>
<feature type="transmembrane region" description="Helical" evidence="6">
    <location>
        <begin position="35"/>
        <end position="60"/>
    </location>
</feature>
<feature type="transmembrane region" description="Helical" evidence="6">
    <location>
        <begin position="185"/>
        <end position="204"/>
    </location>
</feature>
<feature type="transmembrane region" description="Helical" evidence="6">
    <location>
        <begin position="66"/>
        <end position="99"/>
    </location>
</feature>
<protein>
    <recommendedName>
        <fullName evidence="7">GOST seven transmembrane domain-containing protein</fullName>
    </recommendedName>
</protein>
<feature type="transmembrane region" description="Helical" evidence="6">
    <location>
        <begin position="137"/>
        <end position="164"/>
    </location>
</feature>
<keyword evidence="4 6" id="KW-1133">Transmembrane helix</keyword>
<feature type="transmembrane region" description="Helical" evidence="6">
    <location>
        <begin position="111"/>
        <end position="131"/>
    </location>
</feature>
<evidence type="ECO:0000256" key="2">
    <source>
        <dbReference type="ARBA" id="ARBA00022692"/>
    </source>
</evidence>
<dbReference type="GO" id="GO:0005794">
    <property type="term" value="C:Golgi apparatus"/>
    <property type="evidence" value="ECO:0007669"/>
    <property type="project" value="TreeGrafter"/>
</dbReference>
<feature type="non-terminal residue" evidence="8">
    <location>
        <position position="1"/>
    </location>
</feature>
<dbReference type="PANTHER" id="PTHR21229">
    <property type="entry name" value="LUNG SEVEN TRANSMEMBRANE RECEPTOR"/>
    <property type="match status" value="1"/>
</dbReference>
<evidence type="ECO:0000256" key="1">
    <source>
        <dbReference type="ARBA" id="ARBA00004141"/>
    </source>
</evidence>
<feature type="transmembrane region" description="Helical" evidence="6">
    <location>
        <begin position="224"/>
        <end position="247"/>
    </location>
</feature>
<keyword evidence="9" id="KW-1185">Reference proteome</keyword>
<feature type="domain" description="GOST seven transmembrane" evidence="7">
    <location>
        <begin position="2"/>
        <end position="254"/>
    </location>
</feature>
<dbReference type="GO" id="GO:0005829">
    <property type="term" value="C:cytosol"/>
    <property type="evidence" value="ECO:0007669"/>
    <property type="project" value="GOC"/>
</dbReference>